<reference evidence="1 2" key="1">
    <citation type="submission" date="2021-10" db="EMBL/GenBank/DDBJ databases">
        <title>Anaerobic single-cell dispensing facilitates the cultivation of human gut bacteria.</title>
        <authorList>
            <person name="Afrizal A."/>
        </authorList>
    </citation>
    <scope>NUCLEOTIDE SEQUENCE [LARGE SCALE GENOMIC DNA]</scope>
    <source>
        <strain evidence="1 2">CLA-AA-H277</strain>
    </source>
</reference>
<sequence>MKNILITQVKYNSRVNLEAMYLLGDFGVKLAGRNTRLIKAEEKMAFGDVSSQGLPFYGGNLTYKTSIDIREKCDLKIEITRFKSPLLKVFLDGKDCGAIAFSPYALEIRDITPGKHRLEIEFFGNRYNTFGALHNCNETLSWKGHPNSYRTVGEAWSYEYQIHPQGILKAPVIKIIKG</sequence>
<evidence type="ECO:0000313" key="2">
    <source>
        <dbReference type="Proteomes" id="UP001197875"/>
    </source>
</evidence>
<dbReference type="EMBL" id="JAJEPR010000058">
    <property type="protein sequence ID" value="MCC2191469.1"/>
    <property type="molecule type" value="Genomic_DNA"/>
</dbReference>
<comment type="caution">
    <text evidence="1">The sequence shown here is derived from an EMBL/GenBank/DDBJ whole genome shotgun (WGS) entry which is preliminary data.</text>
</comment>
<keyword evidence="2" id="KW-1185">Reference proteome</keyword>
<accession>A0AAE3DVX3</accession>
<dbReference type="Proteomes" id="UP001197875">
    <property type="component" value="Unassembled WGS sequence"/>
</dbReference>
<organism evidence="1 2">
    <name type="scientific">Fusicatenibacter faecihominis</name>
    <dbReference type="NCBI Taxonomy" id="2881276"/>
    <lineage>
        <taxon>Bacteria</taxon>
        <taxon>Bacillati</taxon>
        <taxon>Bacillota</taxon>
        <taxon>Clostridia</taxon>
        <taxon>Lachnospirales</taxon>
        <taxon>Lachnospiraceae</taxon>
        <taxon>Fusicatenibacter</taxon>
    </lineage>
</organism>
<dbReference type="AlphaFoldDB" id="A0AAE3DVX3"/>
<dbReference type="PANTHER" id="PTHR36848:SF2">
    <property type="entry name" value="SECRETED PROTEIN"/>
    <property type="match status" value="1"/>
</dbReference>
<proteinExistence type="predicted"/>
<dbReference type="RefSeq" id="WP_227616312.1">
    <property type="nucleotide sequence ID" value="NZ_JAJEPR010000058.1"/>
</dbReference>
<gene>
    <name evidence="1" type="ORF">LKD71_17035</name>
</gene>
<protein>
    <submittedName>
        <fullName evidence="1">Uncharacterized protein</fullName>
    </submittedName>
</protein>
<name>A0AAE3DVX3_9FIRM</name>
<dbReference type="PANTHER" id="PTHR36848">
    <property type="entry name" value="DNA-BINDING PROTEIN (PUTATIVE SECRETED PROTEIN)-RELATED"/>
    <property type="match status" value="1"/>
</dbReference>
<dbReference type="InterPro" id="IPR053161">
    <property type="entry name" value="Ulvan_degrading_GH"/>
</dbReference>
<evidence type="ECO:0000313" key="1">
    <source>
        <dbReference type="EMBL" id="MCC2191469.1"/>
    </source>
</evidence>